<evidence type="ECO:0000313" key="1">
    <source>
        <dbReference type="EMBL" id="KAH7686688.1"/>
    </source>
</evidence>
<protein>
    <submittedName>
        <fullName evidence="1">Bifunctional inhibitor/lipid-transfer protein/seed storage 2S albumin protein</fullName>
    </submittedName>
</protein>
<keyword evidence="2" id="KW-1185">Reference proteome</keyword>
<proteinExistence type="predicted"/>
<accession>A0ACB7WFW2</accession>
<gene>
    <name evidence="1" type="ORF">IHE45_04G121000</name>
</gene>
<comment type="caution">
    <text evidence="1">The sequence shown here is derived from an EMBL/GenBank/DDBJ whole genome shotgun (WGS) entry which is preliminary data.</text>
</comment>
<reference evidence="2" key="1">
    <citation type="journal article" date="2022" name="Nat. Commun.">
        <title>Chromosome evolution and the genetic basis of agronomically important traits in greater yam.</title>
        <authorList>
            <person name="Bredeson J.V."/>
            <person name="Lyons J.B."/>
            <person name="Oniyinde I.O."/>
            <person name="Okereke N.R."/>
            <person name="Kolade O."/>
            <person name="Nnabue I."/>
            <person name="Nwadili C.O."/>
            <person name="Hribova E."/>
            <person name="Parker M."/>
            <person name="Nwogha J."/>
            <person name="Shu S."/>
            <person name="Carlson J."/>
            <person name="Kariba R."/>
            <person name="Muthemba S."/>
            <person name="Knop K."/>
            <person name="Barton G.J."/>
            <person name="Sherwood A.V."/>
            <person name="Lopez-Montes A."/>
            <person name="Asiedu R."/>
            <person name="Jamnadass R."/>
            <person name="Muchugi A."/>
            <person name="Goodstein D."/>
            <person name="Egesi C.N."/>
            <person name="Featherston J."/>
            <person name="Asfaw A."/>
            <person name="Simpson G.G."/>
            <person name="Dolezel J."/>
            <person name="Hendre P.S."/>
            <person name="Van Deynze A."/>
            <person name="Kumar P.L."/>
            <person name="Obidiegwu J.E."/>
            <person name="Bhattacharjee R."/>
            <person name="Rokhsar D.S."/>
        </authorList>
    </citation>
    <scope>NUCLEOTIDE SEQUENCE [LARGE SCALE GENOMIC DNA]</scope>
    <source>
        <strain evidence="2">cv. TDa95/00328</strain>
    </source>
</reference>
<dbReference type="Proteomes" id="UP000827976">
    <property type="component" value="Chromosome 4"/>
</dbReference>
<sequence length="182" mass="19040">MASSSCSCCLFRGLFLMMVVMMMCMGVVMSDDPLANKCSNDMQKLMGCMDYATGKNDKPSEGCCSSVTDIKGKEPVCLCFIIQQTHSGTQEVKSLGLQFGRLLQLPAACELANASLSECPKLLNLSPNSTDAAMFTNATKASTSTSSSTSAVPASSAGIIDHILLAVALVTVVASSMLLSIL</sequence>
<organism evidence="1 2">
    <name type="scientific">Dioscorea alata</name>
    <name type="common">Purple yam</name>
    <dbReference type="NCBI Taxonomy" id="55571"/>
    <lineage>
        <taxon>Eukaryota</taxon>
        <taxon>Viridiplantae</taxon>
        <taxon>Streptophyta</taxon>
        <taxon>Embryophyta</taxon>
        <taxon>Tracheophyta</taxon>
        <taxon>Spermatophyta</taxon>
        <taxon>Magnoliopsida</taxon>
        <taxon>Liliopsida</taxon>
        <taxon>Dioscoreales</taxon>
        <taxon>Dioscoreaceae</taxon>
        <taxon>Dioscorea</taxon>
    </lineage>
</organism>
<name>A0ACB7WFW2_DIOAL</name>
<dbReference type="EMBL" id="CM037014">
    <property type="protein sequence ID" value="KAH7686688.1"/>
    <property type="molecule type" value="Genomic_DNA"/>
</dbReference>
<evidence type="ECO:0000313" key="2">
    <source>
        <dbReference type="Proteomes" id="UP000827976"/>
    </source>
</evidence>